<dbReference type="Proteomes" id="UP001230188">
    <property type="component" value="Unassembled WGS sequence"/>
</dbReference>
<dbReference type="InterPro" id="IPR050904">
    <property type="entry name" value="Adhesion/Biosynth-related"/>
</dbReference>
<dbReference type="EMBL" id="JAQMWT010000407">
    <property type="protein sequence ID" value="KAJ8601689.1"/>
    <property type="molecule type" value="Genomic_DNA"/>
</dbReference>
<dbReference type="PANTHER" id="PTHR10900">
    <property type="entry name" value="PERIOSTIN-RELATED"/>
    <property type="match status" value="1"/>
</dbReference>
<evidence type="ECO:0000259" key="2">
    <source>
        <dbReference type="PROSITE" id="PS50213"/>
    </source>
</evidence>
<organism evidence="3 4">
    <name type="scientific">Chrysophaeum taylorii</name>
    <dbReference type="NCBI Taxonomy" id="2483200"/>
    <lineage>
        <taxon>Eukaryota</taxon>
        <taxon>Sar</taxon>
        <taxon>Stramenopiles</taxon>
        <taxon>Ochrophyta</taxon>
        <taxon>Pelagophyceae</taxon>
        <taxon>Pelagomonadales</taxon>
        <taxon>Pelagomonadaceae</taxon>
        <taxon>Chrysophaeum</taxon>
    </lineage>
</organism>
<keyword evidence="1" id="KW-0732">Signal</keyword>
<accession>A0AAD7UC51</accession>
<dbReference type="SMART" id="SM00554">
    <property type="entry name" value="FAS1"/>
    <property type="match status" value="1"/>
</dbReference>
<feature type="domain" description="FAS1" evidence="2">
    <location>
        <begin position="21"/>
        <end position="157"/>
    </location>
</feature>
<feature type="chain" id="PRO_5041981452" description="FAS1 domain-containing protein" evidence="1">
    <location>
        <begin position="18"/>
        <end position="160"/>
    </location>
</feature>
<protein>
    <recommendedName>
        <fullName evidence="2">FAS1 domain-containing protein</fullName>
    </recommendedName>
</protein>
<feature type="signal peptide" evidence="1">
    <location>
        <begin position="1"/>
        <end position="17"/>
    </location>
</feature>
<name>A0AAD7UC51_9STRA</name>
<evidence type="ECO:0000256" key="1">
    <source>
        <dbReference type="SAM" id="SignalP"/>
    </source>
</evidence>
<dbReference type="Pfam" id="PF02469">
    <property type="entry name" value="Fasciclin"/>
    <property type="match status" value="1"/>
</dbReference>
<keyword evidence="4" id="KW-1185">Reference proteome</keyword>
<proteinExistence type="predicted"/>
<dbReference type="PANTHER" id="PTHR10900:SF77">
    <property type="entry name" value="FI19380P1"/>
    <property type="match status" value="1"/>
</dbReference>
<dbReference type="PROSITE" id="PS50213">
    <property type="entry name" value="FAS1"/>
    <property type="match status" value="1"/>
</dbReference>
<gene>
    <name evidence="3" type="ORF">CTAYLR_003178</name>
</gene>
<dbReference type="GO" id="GO:0005615">
    <property type="term" value="C:extracellular space"/>
    <property type="evidence" value="ECO:0007669"/>
    <property type="project" value="TreeGrafter"/>
</dbReference>
<dbReference type="AlphaFoldDB" id="A0AAD7UC51"/>
<dbReference type="InterPro" id="IPR000782">
    <property type="entry name" value="FAS1_domain"/>
</dbReference>
<evidence type="ECO:0000313" key="3">
    <source>
        <dbReference type="EMBL" id="KAJ8601689.1"/>
    </source>
</evidence>
<evidence type="ECO:0000313" key="4">
    <source>
        <dbReference type="Proteomes" id="UP001230188"/>
    </source>
</evidence>
<comment type="caution">
    <text evidence="3">The sequence shown here is derived from an EMBL/GenBank/DDBJ whole genome shotgun (WGS) entry which is preliminary data.</text>
</comment>
<reference evidence="3" key="1">
    <citation type="submission" date="2023-01" db="EMBL/GenBank/DDBJ databases">
        <title>Metagenome sequencing of chrysophaentin producing Chrysophaeum taylorii.</title>
        <authorList>
            <person name="Davison J."/>
            <person name="Bewley C."/>
        </authorList>
    </citation>
    <scope>NUCLEOTIDE SEQUENCE</scope>
    <source>
        <strain evidence="3">NIES-1699</strain>
    </source>
</reference>
<dbReference type="Gene3D" id="2.30.180.10">
    <property type="entry name" value="FAS1 domain"/>
    <property type="match status" value="1"/>
</dbReference>
<dbReference type="InterPro" id="IPR036378">
    <property type="entry name" value="FAS1_dom_sf"/>
</dbReference>
<dbReference type="SUPFAM" id="SSF82153">
    <property type="entry name" value="FAS1 domain"/>
    <property type="match status" value="1"/>
</dbReference>
<sequence length="160" mass="17306">MKFLGVLLVLCTAGVTAQFNATEFVEVLTTLSNVTTVLTAVLQLTELESIFTGSPFTFFLPTDDAFEAAYDDIELVTLLQNQTVIASLLSYHLINGTRVLTTDFVNGRAFETFLEGETITTLTEPPGIQDATGAVAEITTADVTVDTGVFHVIDTVLQYE</sequence>